<dbReference type="VEuPathDB" id="AmoebaDB:EIN_371800"/>
<gene>
    <name evidence="8" type="ORF">EIN_371800</name>
</gene>
<evidence type="ECO:0000256" key="4">
    <source>
        <dbReference type="ARBA" id="ARBA00022692"/>
    </source>
</evidence>
<feature type="transmembrane region" description="Helical" evidence="7">
    <location>
        <begin position="281"/>
        <end position="304"/>
    </location>
</feature>
<comment type="similarity">
    <text evidence="2">Belongs to the SLC29A/ENT transporter (TC 2.A.57) family.</text>
</comment>
<dbReference type="SUPFAM" id="SSF103473">
    <property type="entry name" value="MFS general substrate transporter"/>
    <property type="match status" value="1"/>
</dbReference>
<keyword evidence="5 7" id="KW-1133">Transmembrane helix</keyword>
<evidence type="ECO:0000256" key="2">
    <source>
        <dbReference type="ARBA" id="ARBA00007965"/>
    </source>
</evidence>
<dbReference type="GO" id="GO:0005337">
    <property type="term" value="F:nucleoside transmembrane transporter activity"/>
    <property type="evidence" value="ECO:0007669"/>
    <property type="project" value="InterPro"/>
</dbReference>
<keyword evidence="3" id="KW-0813">Transport</keyword>
<dbReference type="AlphaFoldDB" id="A0A0A1UCA0"/>
<dbReference type="GeneID" id="14891777"/>
<keyword evidence="4 7" id="KW-0812">Transmembrane</keyword>
<dbReference type="GO" id="GO:0005886">
    <property type="term" value="C:plasma membrane"/>
    <property type="evidence" value="ECO:0007669"/>
    <property type="project" value="TreeGrafter"/>
</dbReference>
<name>A0A0A1UCA0_ENTIV</name>
<accession>A0A0A1UCA0</accession>
<dbReference type="Gene3D" id="1.20.1250.20">
    <property type="entry name" value="MFS general substrate transporter like domains"/>
    <property type="match status" value="1"/>
</dbReference>
<feature type="transmembrane region" description="Helical" evidence="7">
    <location>
        <begin position="245"/>
        <end position="266"/>
    </location>
</feature>
<sequence length="411" mass="46355">MAFGNPKLSTAKNIITIVFFFFFGSTYLLFYNTLLNLSDLLATHFDYSLSYTSTFPLFYNWFNFLVAIILTVLASFLKKFPFNIFAHLSFVIHIILFIVTPFVLVYIPSNAAGFWVMIIMSTLNGVPTPMNASVFMGLSGMFSGVHSAMYFIGMAAGGVISSVLRIISGAIFKNEPNSDFFLSFYLNCMVAMASYAMYIYMYFAIPITQELYEQTNIANAGDETQTILKEETSLQAFIRLIKKMAINLFSIGFVFFVTLSIFPGFFTNTQYKALSSSFEQASVVLTITTIFMIGDLLSRFCVYIPIPWNKWLIFIFSVSRVVFYIPVFCYYYIPYTTPWYMFFIMLLFSFTNGYVSAWAIQIAYKEIDPADMKVAGNLVMVSMNVGLSIGGTLLFILSSTLPNPLDGSSSA</sequence>
<dbReference type="OrthoDB" id="1856718at2759"/>
<evidence type="ECO:0000256" key="1">
    <source>
        <dbReference type="ARBA" id="ARBA00004141"/>
    </source>
</evidence>
<proteinExistence type="inferred from homology"/>
<dbReference type="PANTHER" id="PTHR10332">
    <property type="entry name" value="EQUILIBRATIVE NUCLEOSIDE TRANSPORTER"/>
    <property type="match status" value="1"/>
</dbReference>
<dbReference type="EMBL" id="KB206332">
    <property type="protein sequence ID" value="ELP92768.1"/>
    <property type="molecule type" value="Genomic_DNA"/>
</dbReference>
<feature type="transmembrane region" description="Helical" evidence="7">
    <location>
        <begin position="150"/>
        <end position="172"/>
    </location>
</feature>
<evidence type="ECO:0000313" key="8">
    <source>
        <dbReference type="EMBL" id="ELP92768.1"/>
    </source>
</evidence>
<dbReference type="Pfam" id="PF01733">
    <property type="entry name" value="Nucleoside_tran"/>
    <property type="match status" value="1"/>
</dbReference>
<feature type="transmembrane region" description="Helical" evidence="7">
    <location>
        <begin position="184"/>
        <end position="205"/>
    </location>
</feature>
<protein>
    <submittedName>
        <fullName evidence="8">Equilibrative nucleoside transporter, putative</fullName>
    </submittedName>
</protein>
<feature type="transmembrane region" description="Helical" evidence="7">
    <location>
        <begin position="113"/>
        <end position="138"/>
    </location>
</feature>
<feature type="transmembrane region" description="Helical" evidence="7">
    <location>
        <begin position="339"/>
        <end position="362"/>
    </location>
</feature>
<evidence type="ECO:0000313" key="9">
    <source>
        <dbReference type="Proteomes" id="UP000014680"/>
    </source>
</evidence>
<organism evidence="8 9">
    <name type="scientific">Entamoeba invadens IP1</name>
    <dbReference type="NCBI Taxonomy" id="370355"/>
    <lineage>
        <taxon>Eukaryota</taxon>
        <taxon>Amoebozoa</taxon>
        <taxon>Evosea</taxon>
        <taxon>Archamoebae</taxon>
        <taxon>Mastigamoebida</taxon>
        <taxon>Entamoebidae</taxon>
        <taxon>Entamoeba</taxon>
    </lineage>
</organism>
<feature type="transmembrane region" description="Helical" evidence="7">
    <location>
        <begin position="12"/>
        <end position="31"/>
    </location>
</feature>
<evidence type="ECO:0000256" key="3">
    <source>
        <dbReference type="ARBA" id="ARBA00022448"/>
    </source>
</evidence>
<dbReference type="Proteomes" id="UP000014680">
    <property type="component" value="Unassembled WGS sequence"/>
</dbReference>
<evidence type="ECO:0000256" key="7">
    <source>
        <dbReference type="SAM" id="Phobius"/>
    </source>
</evidence>
<feature type="transmembrane region" description="Helical" evidence="7">
    <location>
        <begin position="374"/>
        <end position="397"/>
    </location>
</feature>
<dbReference type="PANTHER" id="PTHR10332:SF88">
    <property type="entry name" value="EQUILIBRATIVE NUCLEOSIDE TRANSPORTER 1, ISOFORM A"/>
    <property type="match status" value="1"/>
</dbReference>
<keyword evidence="6 7" id="KW-0472">Membrane</keyword>
<comment type="subcellular location">
    <subcellularLocation>
        <location evidence="1">Membrane</location>
        <topology evidence="1">Multi-pass membrane protein</topology>
    </subcellularLocation>
</comment>
<dbReference type="OMA" id="WVYWGIA"/>
<evidence type="ECO:0000256" key="5">
    <source>
        <dbReference type="ARBA" id="ARBA00022989"/>
    </source>
</evidence>
<evidence type="ECO:0000256" key="6">
    <source>
        <dbReference type="ARBA" id="ARBA00023136"/>
    </source>
</evidence>
<reference evidence="8 9" key="1">
    <citation type="submission" date="2012-10" db="EMBL/GenBank/DDBJ databases">
        <authorList>
            <person name="Zafar N."/>
            <person name="Inman J."/>
            <person name="Hall N."/>
            <person name="Lorenzi H."/>
            <person name="Caler E."/>
        </authorList>
    </citation>
    <scope>NUCLEOTIDE SEQUENCE [LARGE SCALE GENOMIC DNA]</scope>
    <source>
        <strain evidence="8 9">IP1</strain>
    </source>
</reference>
<feature type="transmembrane region" description="Helical" evidence="7">
    <location>
        <begin position="84"/>
        <end position="107"/>
    </location>
</feature>
<feature type="transmembrane region" description="Helical" evidence="7">
    <location>
        <begin position="58"/>
        <end position="77"/>
    </location>
</feature>
<dbReference type="InterPro" id="IPR002259">
    <property type="entry name" value="Eqnu_transpt"/>
</dbReference>
<keyword evidence="9" id="KW-1185">Reference proteome</keyword>
<dbReference type="KEGG" id="eiv:EIN_371800"/>
<feature type="transmembrane region" description="Helical" evidence="7">
    <location>
        <begin position="311"/>
        <end position="333"/>
    </location>
</feature>
<dbReference type="InterPro" id="IPR036259">
    <property type="entry name" value="MFS_trans_sf"/>
</dbReference>
<dbReference type="RefSeq" id="XP_004259539.1">
    <property type="nucleotide sequence ID" value="XM_004259491.1"/>
</dbReference>